<dbReference type="GO" id="GO:0003700">
    <property type="term" value="F:DNA-binding transcription factor activity"/>
    <property type="evidence" value="ECO:0007669"/>
    <property type="project" value="InterPro"/>
</dbReference>
<keyword evidence="1" id="KW-0805">Transcription regulation</keyword>
<dbReference type="InterPro" id="IPR020449">
    <property type="entry name" value="Tscrpt_reg_AraC-type_HTH"/>
</dbReference>
<dbReference type="EMBL" id="FNBH01000004">
    <property type="protein sequence ID" value="SDG35202.1"/>
    <property type="molecule type" value="Genomic_DNA"/>
</dbReference>
<dbReference type="InterPro" id="IPR009057">
    <property type="entry name" value="Homeodomain-like_sf"/>
</dbReference>
<reference evidence="6" key="1">
    <citation type="submission" date="2016-10" db="EMBL/GenBank/DDBJ databases">
        <authorList>
            <person name="Varghese N."/>
            <person name="Submissions S."/>
        </authorList>
    </citation>
    <scope>NUCLEOTIDE SEQUENCE [LARGE SCALE GENOMIC DNA]</scope>
    <source>
        <strain evidence="6">DSM 19684</strain>
    </source>
</reference>
<proteinExistence type="predicted"/>
<dbReference type="InterPro" id="IPR014710">
    <property type="entry name" value="RmlC-like_jellyroll"/>
</dbReference>
<keyword evidence="2 5" id="KW-0238">DNA-binding</keyword>
<dbReference type="AlphaFoldDB" id="A0A1G7TJC2"/>
<evidence type="ECO:0000256" key="1">
    <source>
        <dbReference type="ARBA" id="ARBA00023015"/>
    </source>
</evidence>
<dbReference type="Gene3D" id="1.10.10.60">
    <property type="entry name" value="Homeodomain-like"/>
    <property type="match status" value="1"/>
</dbReference>
<dbReference type="InterPro" id="IPR037923">
    <property type="entry name" value="HTH-like"/>
</dbReference>
<dbReference type="RefSeq" id="WP_089874378.1">
    <property type="nucleotide sequence ID" value="NZ_FNBH01000004.1"/>
</dbReference>
<dbReference type="PROSITE" id="PS01124">
    <property type="entry name" value="HTH_ARAC_FAMILY_2"/>
    <property type="match status" value="1"/>
</dbReference>
<organism evidence="5 6">
    <name type="scientific">Epilithonimonas hungarica</name>
    <dbReference type="NCBI Taxonomy" id="454006"/>
    <lineage>
        <taxon>Bacteria</taxon>
        <taxon>Pseudomonadati</taxon>
        <taxon>Bacteroidota</taxon>
        <taxon>Flavobacteriia</taxon>
        <taxon>Flavobacteriales</taxon>
        <taxon>Weeksellaceae</taxon>
        <taxon>Chryseobacterium group</taxon>
        <taxon>Epilithonimonas</taxon>
    </lineage>
</organism>
<dbReference type="SUPFAM" id="SSF46689">
    <property type="entry name" value="Homeodomain-like"/>
    <property type="match status" value="1"/>
</dbReference>
<dbReference type="Proteomes" id="UP000199203">
    <property type="component" value="Unassembled WGS sequence"/>
</dbReference>
<evidence type="ECO:0000259" key="4">
    <source>
        <dbReference type="PROSITE" id="PS01124"/>
    </source>
</evidence>
<gene>
    <name evidence="5" type="ORF">SAMN05421825_3128</name>
</gene>
<dbReference type="Gene3D" id="2.60.120.10">
    <property type="entry name" value="Jelly Rolls"/>
    <property type="match status" value="1"/>
</dbReference>
<dbReference type="PANTHER" id="PTHR43280:SF32">
    <property type="entry name" value="TRANSCRIPTIONAL REGULATORY PROTEIN"/>
    <property type="match status" value="1"/>
</dbReference>
<evidence type="ECO:0000313" key="6">
    <source>
        <dbReference type="Proteomes" id="UP000199203"/>
    </source>
</evidence>
<keyword evidence="6" id="KW-1185">Reference proteome</keyword>
<evidence type="ECO:0000313" key="5">
    <source>
        <dbReference type="EMBL" id="SDG35202.1"/>
    </source>
</evidence>
<dbReference type="SUPFAM" id="SSF51215">
    <property type="entry name" value="Regulatory protein AraC"/>
    <property type="match status" value="1"/>
</dbReference>
<dbReference type="SMART" id="SM00342">
    <property type="entry name" value="HTH_ARAC"/>
    <property type="match status" value="1"/>
</dbReference>
<dbReference type="GO" id="GO:0043565">
    <property type="term" value="F:sequence-specific DNA binding"/>
    <property type="evidence" value="ECO:0007669"/>
    <property type="project" value="InterPro"/>
</dbReference>
<protein>
    <submittedName>
        <fullName evidence="5">AraC-type DNA-binding protein</fullName>
    </submittedName>
</protein>
<dbReference type="OrthoDB" id="2585681at2"/>
<feature type="domain" description="HTH araC/xylS-type" evidence="4">
    <location>
        <begin position="190"/>
        <end position="288"/>
    </location>
</feature>
<dbReference type="InterPro" id="IPR003313">
    <property type="entry name" value="AraC-bd"/>
</dbReference>
<keyword evidence="3" id="KW-0804">Transcription</keyword>
<dbReference type="Pfam" id="PF02311">
    <property type="entry name" value="AraC_binding"/>
    <property type="match status" value="1"/>
</dbReference>
<evidence type="ECO:0000256" key="3">
    <source>
        <dbReference type="ARBA" id="ARBA00023163"/>
    </source>
</evidence>
<accession>A0A1G7TJC2</accession>
<dbReference type="Pfam" id="PF12833">
    <property type="entry name" value="HTH_18"/>
    <property type="match status" value="1"/>
</dbReference>
<name>A0A1G7TJC2_9FLAO</name>
<evidence type="ECO:0000256" key="2">
    <source>
        <dbReference type="ARBA" id="ARBA00023125"/>
    </source>
</evidence>
<dbReference type="PANTHER" id="PTHR43280">
    <property type="entry name" value="ARAC-FAMILY TRANSCRIPTIONAL REGULATOR"/>
    <property type="match status" value="1"/>
</dbReference>
<dbReference type="InterPro" id="IPR018060">
    <property type="entry name" value="HTH_AraC"/>
</dbReference>
<sequence length="291" mass="33940">MNIPLLKSCDIQKRDNQKNNFAVHNLSELVKEDLYIPKTPHKHSFFQILYVSRGAGIHYVDFQEWEIEDGTIFFLSPGQVHNLRFTSKNPEGIMINFNEDFFNDFLSQKDFINSLPVFSKSGKYGFRKVDSCKSELESTIAKILKVIKYDSLYKKQFIQTLVLEIVLMIAIKTKDENPENEIISNNYLLVKFEKLLEKYFMEAHHPKFYAAHLSVTSNYLNTLCKKLTGKTVGEVIRSRIVLEAKRLLVNSEYTISQIAYELYFEDNSYFTKFFKANTGLTPAEFRKSINK</sequence>
<dbReference type="STRING" id="454006.SAMN05421825_3128"/>
<dbReference type="PRINTS" id="PR00032">
    <property type="entry name" value="HTHARAC"/>
</dbReference>